<gene>
    <name evidence="2" type="ORF">KTQ36_10645</name>
</gene>
<name>A0ABS6V9J8_9SPHN</name>
<evidence type="ECO:0000313" key="3">
    <source>
        <dbReference type="Proteomes" id="UP000698028"/>
    </source>
</evidence>
<keyword evidence="1" id="KW-1133">Transmembrane helix</keyword>
<dbReference type="RefSeq" id="WP_218633630.1">
    <property type="nucleotide sequence ID" value="NZ_JAHVAH010000001.1"/>
</dbReference>
<keyword evidence="3" id="KW-1185">Reference proteome</keyword>
<evidence type="ECO:0000256" key="1">
    <source>
        <dbReference type="SAM" id="Phobius"/>
    </source>
</evidence>
<feature type="transmembrane region" description="Helical" evidence="1">
    <location>
        <begin position="16"/>
        <end position="36"/>
    </location>
</feature>
<keyword evidence="1" id="KW-0472">Membrane</keyword>
<evidence type="ECO:0000313" key="2">
    <source>
        <dbReference type="EMBL" id="MBW0145748.1"/>
    </source>
</evidence>
<comment type="caution">
    <text evidence="2">The sequence shown here is derived from an EMBL/GenBank/DDBJ whole genome shotgun (WGS) entry which is preliminary data.</text>
</comment>
<accession>A0ABS6V9J8</accession>
<protein>
    <submittedName>
        <fullName evidence="2">Uncharacterized protein</fullName>
    </submittedName>
</protein>
<feature type="transmembrane region" description="Helical" evidence="1">
    <location>
        <begin position="42"/>
        <end position="59"/>
    </location>
</feature>
<organism evidence="2 3">
    <name type="scientific">Sphingomicrobium clamense</name>
    <dbReference type="NCBI Taxonomy" id="2851013"/>
    <lineage>
        <taxon>Bacteria</taxon>
        <taxon>Pseudomonadati</taxon>
        <taxon>Pseudomonadota</taxon>
        <taxon>Alphaproteobacteria</taxon>
        <taxon>Sphingomonadales</taxon>
        <taxon>Sphingomonadaceae</taxon>
        <taxon>Sphingomicrobium</taxon>
    </lineage>
</organism>
<dbReference type="EMBL" id="JAHVAH010000001">
    <property type="protein sequence ID" value="MBW0145748.1"/>
    <property type="molecule type" value="Genomic_DNA"/>
</dbReference>
<reference evidence="2 3" key="1">
    <citation type="submission" date="2021-07" db="EMBL/GenBank/DDBJ databases">
        <title>The draft genome sequence of Sphingomicrobium sp. B8.</title>
        <authorList>
            <person name="Mu L."/>
        </authorList>
    </citation>
    <scope>NUCLEOTIDE SEQUENCE [LARGE SCALE GENOMIC DNA]</scope>
    <source>
        <strain evidence="2 3">B8</strain>
    </source>
</reference>
<sequence>MNDEELWKKRFAAMQAVRIGGFLIALVGLLVARGGVITEDSWPVLGAFLIVMGLGDFILSPKILKRIFDQQDGKR</sequence>
<proteinExistence type="predicted"/>
<dbReference type="Proteomes" id="UP000698028">
    <property type="component" value="Unassembled WGS sequence"/>
</dbReference>
<keyword evidence="1" id="KW-0812">Transmembrane</keyword>